<reference evidence="1" key="1">
    <citation type="submission" date="2014-11" db="EMBL/GenBank/DDBJ databases">
        <authorList>
            <person name="Amaro Gonzalez C."/>
        </authorList>
    </citation>
    <scope>NUCLEOTIDE SEQUENCE</scope>
</reference>
<name>A0A0E9PSP7_ANGAN</name>
<proteinExistence type="predicted"/>
<dbReference type="EMBL" id="GBXM01101053">
    <property type="protein sequence ID" value="JAH07524.1"/>
    <property type="molecule type" value="Transcribed_RNA"/>
</dbReference>
<accession>A0A0E9PSP7</accession>
<reference evidence="1" key="2">
    <citation type="journal article" date="2015" name="Fish Shellfish Immunol.">
        <title>Early steps in the European eel (Anguilla anguilla)-Vibrio vulnificus interaction in the gills: Role of the RtxA13 toxin.</title>
        <authorList>
            <person name="Callol A."/>
            <person name="Pajuelo D."/>
            <person name="Ebbesson L."/>
            <person name="Teles M."/>
            <person name="MacKenzie S."/>
            <person name="Amaro C."/>
        </authorList>
    </citation>
    <scope>NUCLEOTIDE SEQUENCE</scope>
</reference>
<sequence>MAHSLYFTYHTVLNLNESTPQFNSFSILKWNPTLLARN</sequence>
<evidence type="ECO:0000313" key="1">
    <source>
        <dbReference type="EMBL" id="JAH07524.1"/>
    </source>
</evidence>
<organism evidence="1">
    <name type="scientific">Anguilla anguilla</name>
    <name type="common">European freshwater eel</name>
    <name type="synonym">Muraena anguilla</name>
    <dbReference type="NCBI Taxonomy" id="7936"/>
    <lineage>
        <taxon>Eukaryota</taxon>
        <taxon>Metazoa</taxon>
        <taxon>Chordata</taxon>
        <taxon>Craniata</taxon>
        <taxon>Vertebrata</taxon>
        <taxon>Euteleostomi</taxon>
        <taxon>Actinopterygii</taxon>
        <taxon>Neopterygii</taxon>
        <taxon>Teleostei</taxon>
        <taxon>Anguilliformes</taxon>
        <taxon>Anguillidae</taxon>
        <taxon>Anguilla</taxon>
    </lineage>
</organism>
<dbReference type="AlphaFoldDB" id="A0A0E9PSP7"/>
<protein>
    <submittedName>
        <fullName evidence="1">Uncharacterized protein</fullName>
    </submittedName>
</protein>